<comment type="caution">
    <text evidence="3">The sequence shown here is derived from an EMBL/GenBank/DDBJ whole genome shotgun (WGS) entry which is preliminary data.</text>
</comment>
<gene>
    <name evidence="3" type="ORF">ECRASSUSDP1_LOCUS25885</name>
</gene>
<feature type="region of interest" description="Disordered" evidence="1">
    <location>
        <begin position="1450"/>
        <end position="1615"/>
    </location>
</feature>
<feature type="transmembrane region" description="Helical" evidence="2">
    <location>
        <begin position="925"/>
        <end position="945"/>
    </location>
</feature>
<accession>A0AAD1Y3Z7</accession>
<dbReference type="SMART" id="SM00261">
    <property type="entry name" value="FU"/>
    <property type="match status" value="2"/>
</dbReference>
<evidence type="ECO:0000313" key="4">
    <source>
        <dbReference type="Proteomes" id="UP001295684"/>
    </source>
</evidence>
<evidence type="ECO:0000313" key="3">
    <source>
        <dbReference type="EMBL" id="CAI2384360.1"/>
    </source>
</evidence>
<dbReference type="InterPro" id="IPR009030">
    <property type="entry name" value="Growth_fac_rcpt_cys_sf"/>
</dbReference>
<feature type="compositionally biased region" description="Basic residues" evidence="1">
    <location>
        <begin position="1564"/>
        <end position="1581"/>
    </location>
</feature>
<feature type="compositionally biased region" description="Polar residues" evidence="1">
    <location>
        <begin position="1586"/>
        <end position="1596"/>
    </location>
</feature>
<feature type="compositionally biased region" description="Low complexity" evidence="1">
    <location>
        <begin position="1513"/>
        <end position="1538"/>
    </location>
</feature>
<dbReference type="Gene3D" id="2.10.220.10">
    <property type="entry name" value="Hormone Receptor, Insulin-like Growth Factor Receptor 1, Chain A, domain 2"/>
    <property type="match status" value="1"/>
</dbReference>
<dbReference type="CDD" id="cd00064">
    <property type="entry name" value="FU"/>
    <property type="match status" value="2"/>
</dbReference>
<feature type="compositionally biased region" description="Basic residues" evidence="1">
    <location>
        <begin position="1600"/>
        <end position="1615"/>
    </location>
</feature>
<keyword evidence="4" id="KW-1185">Reference proteome</keyword>
<dbReference type="SUPFAM" id="SSF57184">
    <property type="entry name" value="Growth factor receptor domain"/>
    <property type="match status" value="1"/>
</dbReference>
<feature type="compositionally biased region" description="Polar residues" evidence="1">
    <location>
        <begin position="1470"/>
        <end position="1487"/>
    </location>
</feature>
<evidence type="ECO:0008006" key="5">
    <source>
        <dbReference type="Google" id="ProtNLM"/>
    </source>
</evidence>
<dbReference type="Proteomes" id="UP001295684">
    <property type="component" value="Unassembled WGS sequence"/>
</dbReference>
<keyword evidence="2" id="KW-0472">Membrane</keyword>
<feature type="compositionally biased region" description="Polar residues" evidence="1">
    <location>
        <begin position="1277"/>
        <end position="1295"/>
    </location>
</feature>
<feature type="transmembrane region" description="Helical" evidence="2">
    <location>
        <begin position="1108"/>
        <end position="1127"/>
    </location>
</feature>
<evidence type="ECO:0000256" key="1">
    <source>
        <dbReference type="SAM" id="MobiDB-lite"/>
    </source>
</evidence>
<sequence length="1615" mass="177635">MVNNIPSNGIVHITLPKWNPSSPAPQSIFNSANATCIEVTNVSGINCTTIRNLNGNFNQDKLLVQGTFNIPTGNTVAFNITNYLNPPSFEPFTFISVYTTTDNQNNILDQNDAVILTMSTAATLPVANVNITAANTETNQITSYNFSVQVTNPLPLNSRIEITIPAEITITTTSPTGIGIGKISSRFSTFYDSTSRVLQLTDIIDSVSNYVYSNEIISFVIQNIKNPPTTAPTGTITILTLAGVGYNIETNTNPITFTATGGNIQTFTITPSLTSISHRVQYEYTFVTENPISIGSSLTITYPAEISPGERTNEACVTLATNINTAAVCNNITAFAIQITGGFTAAVASGTSIVFTIGGNKNPPTVQPSSGFLAVFQDSSGNIIDSYTASDTAVTITSSTDSFESFTVTPGSTVTGATTSYTFAMDATVGVLLNSVFSLVIPADFIITDIEATRSSCMSNSGFNAGFTCALVLNTDSTHTLTITGGFPATAINGLTLNFTIGNIRNPRSTTPSLSFKAYINDENNYGQYATESGVIVLMVTPSDFTNVALTRSSTVNAEFTSYTFTITLNNQITNGDYIQVIFPTEILVQSTPVQCTGVTNLQASLVCSVNGQTVDMQIALSTGLTILPTTVGATDTSISFSINNVRNPYLLSTTATGIIINSYTNTKKYLIDRRNPAMTVTNTAAGSIIESSVVPVNSALGITTDYLISFKPNNDILQNTIVKLTIPSELVINTTVPFTCTRVLVIESTLTCTYNDATRVVTLTDGFLTRAVYESSQIEFKITSIINPSEAITTSTFSIITEDPSGVLYNSKTSGITYTKQCNSPCLTCQKDLTTCTSCNTSSTTAYLSGGTCVASCPSGEYNDNFVCQACQAPCATCNVSATNCILCTSDPQLYLLDSKCVDSCPRLYEIGSDGVSCDKVGELTIPFIGLGLWLLTAAVLGCIKAANKTTMFLSSFIAFTCYLLALLQIVLFSLLYRDEHYQSGSMVLLSFVILVVLNICWNCIIYKPEIRPDILYRVWTEAFPKTEKFVYMSSYLFCFQCFRLSFCQLAGRPRYDASMKNVDMILIKLNRFSFFHILLVVFPTIAACIYNLFWTRYLRQVFWHDIEMIVIMTGFVVIVVLDVWMKDESALEENYVDKKEFSKNIDITDKSLLTHTILNTKDEIATSRYFKKDYEIHGRECEEDVVREVYHNHFKHSAIPRVMDFDNLIHKVQDGEVVSQHSIEGIKKECNMLDPFKEKYQEMSPKKPQISMGANAGNNYKTSNETDTRKKNYLVEQSSQSLRSHRSTNSQRLDQSDTSSEESKGSGSDSRATESVTRDMMNTIDPKHSFNRIDAEVESSAVINARAELSAQIARKDRLEGESEELGKAILDLKDQINEIEKQKLKIKLERRDQRNTQHTNKTSNKNKRSTETQYLRTDPQNDKAMRTVKDNVDASLKVQDTANQWLKKNERLLTPNTKKKTGDPSVEIQSEGSSESGRNKSSARTQKKYDTLIGPSMKDSKNKPRRKTDSSVASSSSSEISSSISSDNISSFSESAKNSTRRNLEKTTELYRDTKPQLSRTPKKGKKKLKKSGVRKPGKLNFYQGQDSGSEISAQPKAKKIRPRRRRKKKIN</sequence>
<dbReference type="InterPro" id="IPR006212">
    <property type="entry name" value="Furin_repeat"/>
</dbReference>
<evidence type="ECO:0000256" key="2">
    <source>
        <dbReference type="SAM" id="Phobius"/>
    </source>
</evidence>
<name>A0AAD1Y3Z7_EUPCR</name>
<reference evidence="3" key="1">
    <citation type="submission" date="2023-07" db="EMBL/GenBank/DDBJ databases">
        <authorList>
            <consortium name="AG Swart"/>
            <person name="Singh M."/>
            <person name="Singh A."/>
            <person name="Seah K."/>
            <person name="Emmerich C."/>
        </authorList>
    </citation>
    <scope>NUCLEOTIDE SEQUENCE</scope>
    <source>
        <strain evidence="3">DP1</strain>
    </source>
</reference>
<dbReference type="EMBL" id="CAMPGE010026688">
    <property type="protein sequence ID" value="CAI2384360.1"/>
    <property type="molecule type" value="Genomic_DNA"/>
</dbReference>
<keyword evidence="2" id="KW-0812">Transmembrane</keyword>
<feature type="transmembrane region" description="Helical" evidence="2">
    <location>
        <begin position="1031"/>
        <end position="1053"/>
    </location>
</feature>
<keyword evidence="2" id="KW-1133">Transmembrane helix</keyword>
<feature type="compositionally biased region" description="Basic and acidic residues" evidence="1">
    <location>
        <begin position="1545"/>
        <end position="1558"/>
    </location>
</feature>
<feature type="transmembrane region" description="Helical" evidence="2">
    <location>
        <begin position="990"/>
        <end position="1010"/>
    </location>
</feature>
<feature type="transmembrane region" description="Helical" evidence="2">
    <location>
        <begin position="1073"/>
        <end position="1096"/>
    </location>
</feature>
<organism evidence="3 4">
    <name type="scientific">Euplotes crassus</name>
    <dbReference type="NCBI Taxonomy" id="5936"/>
    <lineage>
        <taxon>Eukaryota</taxon>
        <taxon>Sar</taxon>
        <taxon>Alveolata</taxon>
        <taxon>Ciliophora</taxon>
        <taxon>Intramacronucleata</taxon>
        <taxon>Spirotrichea</taxon>
        <taxon>Hypotrichia</taxon>
        <taxon>Euplotida</taxon>
        <taxon>Euplotidae</taxon>
        <taxon>Moneuplotes</taxon>
    </lineage>
</organism>
<protein>
    <recommendedName>
        <fullName evidence="5">TNFR-Cys domain-containing protein</fullName>
    </recommendedName>
</protein>
<feature type="region of interest" description="Disordered" evidence="1">
    <location>
        <begin position="1243"/>
        <end position="1326"/>
    </location>
</feature>
<feature type="transmembrane region" description="Helical" evidence="2">
    <location>
        <begin position="957"/>
        <end position="978"/>
    </location>
</feature>
<feature type="region of interest" description="Disordered" evidence="1">
    <location>
        <begin position="1390"/>
        <end position="1429"/>
    </location>
</feature>
<proteinExistence type="predicted"/>